<keyword evidence="4" id="KW-0325">Glycoprotein</keyword>
<dbReference type="GO" id="GO:0005509">
    <property type="term" value="F:calcium ion binding"/>
    <property type="evidence" value="ECO:0007669"/>
    <property type="project" value="InterPro"/>
</dbReference>
<evidence type="ECO:0000256" key="1">
    <source>
        <dbReference type="ARBA" id="ARBA00022729"/>
    </source>
</evidence>
<evidence type="ECO:0000313" key="5">
    <source>
        <dbReference type="EMBL" id="PJK30678.1"/>
    </source>
</evidence>
<dbReference type="SMART" id="SM00191">
    <property type="entry name" value="Int_alpha"/>
    <property type="match status" value="7"/>
</dbReference>
<dbReference type="AlphaFoldDB" id="A0A2M9G4Q3"/>
<proteinExistence type="predicted"/>
<keyword evidence="1" id="KW-0732">Signal</keyword>
<name>A0A2M9G4Q3_9PROT</name>
<dbReference type="Proteomes" id="UP000229498">
    <property type="component" value="Unassembled WGS sequence"/>
</dbReference>
<protein>
    <submittedName>
        <fullName evidence="5">Uncharacterized protein</fullName>
    </submittedName>
</protein>
<dbReference type="InterPro" id="IPR013517">
    <property type="entry name" value="FG-GAP"/>
</dbReference>
<dbReference type="PRINTS" id="PR00313">
    <property type="entry name" value="CABNDNGRPT"/>
</dbReference>
<dbReference type="InterPro" id="IPR011049">
    <property type="entry name" value="Serralysin-like_metalloprot_C"/>
</dbReference>
<dbReference type="PANTHER" id="PTHR23221:SF7">
    <property type="entry name" value="PHOSPHATIDYLINOSITOL-GLYCAN-SPECIFIC PHOSPHOLIPASE D"/>
    <property type="match status" value="1"/>
</dbReference>
<dbReference type="PANTHER" id="PTHR23221">
    <property type="entry name" value="GLYCOSYLPHOSPHATIDYLINOSITOL PHOSPHOLIPASE D"/>
    <property type="match status" value="1"/>
</dbReference>
<organism evidence="5 6">
    <name type="scientific">Minwuia thermotolerans</name>
    <dbReference type="NCBI Taxonomy" id="2056226"/>
    <lineage>
        <taxon>Bacteria</taxon>
        <taxon>Pseudomonadati</taxon>
        <taxon>Pseudomonadota</taxon>
        <taxon>Alphaproteobacteria</taxon>
        <taxon>Minwuiales</taxon>
        <taxon>Minwuiaceae</taxon>
        <taxon>Minwuia</taxon>
    </lineage>
</organism>
<dbReference type="GO" id="GO:0008305">
    <property type="term" value="C:integrin complex"/>
    <property type="evidence" value="ECO:0007669"/>
    <property type="project" value="InterPro"/>
</dbReference>
<dbReference type="RefSeq" id="WP_109796333.1">
    <property type="nucleotide sequence ID" value="NZ_PHIG01000019.1"/>
</dbReference>
<feature type="non-terminal residue" evidence="5">
    <location>
        <position position="1"/>
    </location>
</feature>
<dbReference type="InterPro" id="IPR001343">
    <property type="entry name" value="Hemolysn_Ca-bd"/>
</dbReference>
<dbReference type="PRINTS" id="PR01185">
    <property type="entry name" value="INTEGRINA"/>
</dbReference>
<reference evidence="5 6" key="1">
    <citation type="submission" date="2017-11" db="EMBL/GenBank/DDBJ databases">
        <title>Draft genome sequence of Rhizobiales bacterium SY3-13.</title>
        <authorList>
            <person name="Sun C."/>
        </authorList>
    </citation>
    <scope>NUCLEOTIDE SEQUENCE [LARGE SCALE GENOMIC DNA]</scope>
    <source>
        <strain evidence="5 6">SY3-13</strain>
    </source>
</reference>
<evidence type="ECO:0000256" key="4">
    <source>
        <dbReference type="ARBA" id="ARBA00023180"/>
    </source>
</evidence>
<dbReference type="InterPro" id="IPR000413">
    <property type="entry name" value="Integrin_alpha"/>
</dbReference>
<dbReference type="GO" id="GO:0007155">
    <property type="term" value="P:cell adhesion"/>
    <property type="evidence" value="ECO:0007669"/>
    <property type="project" value="InterPro"/>
</dbReference>
<dbReference type="EMBL" id="PHIG01000019">
    <property type="protein sequence ID" value="PJK30678.1"/>
    <property type="molecule type" value="Genomic_DNA"/>
</dbReference>
<dbReference type="PROSITE" id="PS00330">
    <property type="entry name" value="HEMOLYSIN_CALCIUM"/>
    <property type="match status" value="4"/>
</dbReference>
<dbReference type="Pfam" id="PF00353">
    <property type="entry name" value="HemolysinCabind"/>
    <property type="match status" value="2"/>
</dbReference>
<accession>A0A2M9G4Q3</accession>
<sequence length="764" mass="75792">FIVGDGIGLNNTITDFTAGAGSPDVIDLIAFGFSNLAEVQGVSSDDGTNTTIQLDGDDALVLENVLVADLAADDFVFDFTPTAQFSVDDIDGTNGFFVGSSQNNTGFGESGDGVGDVNGDGLDDVLVGAPFGNGGNGESFVLFGDAAPDLDNTESSLIAGGGAIGVLDSGAGGGEYSGYNVTSVGDMNGDGFLDFAVAVPGFYTDSVSGNGQVAVVFGDANGLGQDIDLAGLDGTNGFKVTAGSSASFDSFAQNIAGGGDFNGDGFDDLIISDDRYNYGSYSNAGQVFVVFGNAGGFAASATMDSLVTAGDAIGIQGGAFSSYIGTEASFIGDFNGDGFDDIGLSHYLAGEPFSPPTVSVVFGQGEPLGNLDLQNLIANGDAFQLSQGQSGDGLGSTIAGTEDVNGDGFDDFLISAPGTAISGSYTDEGRVFLLFGNANAAGAQADLTNLQAGEGVSFDGLAAGDRLGSSIDGGGDFNGDGIADFVIGAEGVDYGSYSNVGEAYVIFGPGQAVAETSFDLSTIDGTDGVTITSAPVDNIYLGQGVAMIGDINGDGFDDIAVTTRYDDAGAVSYDQIAIFFGLDSSGAAQAGDAGANALTGGADTDLLFGNAGDDTLTGNAGDDVLRGGTGNDSLVGGGGNDLLEGGAGQDTLVGGNGADTLRPGANDGSGDIIRPGADSNLVEFIAPGEGFFALLYDDQSTGINASIGNISGTVVKSGGTDTLEGVNLIDGLAGGLMLIGGSGDDTVSADLIDFNEFFQFRGGA</sequence>
<gene>
    <name evidence="5" type="ORF">CVT23_05540</name>
</gene>
<keyword evidence="2" id="KW-0677">Repeat</keyword>
<dbReference type="PROSITE" id="PS51470">
    <property type="entry name" value="FG_GAP"/>
    <property type="match status" value="4"/>
</dbReference>
<evidence type="ECO:0000313" key="6">
    <source>
        <dbReference type="Proteomes" id="UP000229498"/>
    </source>
</evidence>
<evidence type="ECO:0000256" key="3">
    <source>
        <dbReference type="ARBA" id="ARBA00022801"/>
    </source>
</evidence>
<feature type="non-terminal residue" evidence="5">
    <location>
        <position position="764"/>
    </location>
</feature>
<dbReference type="Gene3D" id="2.150.10.10">
    <property type="entry name" value="Serralysin-like metalloprotease, C-terminal"/>
    <property type="match status" value="1"/>
</dbReference>
<dbReference type="InterPro" id="IPR028994">
    <property type="entry name" value="Integrin_alpha_N"/>
</dbReference>
<dbReference type="Pfam" id="PF01839">
    <property type="entry name" value="FG-GAP"/>
    <property type="match status" value="6"/>
</dbReference>
<keyword evidence="3" id="KW-0378">Hydrolase</keyword>
<dbReference type="SUPFAM" id="SSF69318">
    <property type="entry name" value="Integrin alpha N-terminal domain"/>
    <property type="match status" value="2"/>
</dbReference>
<dbReference type="InterPro" id="IPR013519">
    <property type="entry name" value="Int_alpha_beta-p"/>
</dbReference>
<dbReference type="Gene3D" id="2.130.10.130">
    <property type="entry name" value="Integrin alpha, N-terminal"/>
    <property type="match status" value="3"/>
</dbReference>
<dbReference type="GO" id="GO:0016787">
    <property type="term" value="F:hydrolase activity"/>
    <property type="evidence" value="ECO:0007669"/>
    <property type="project" value="UniProtKB-KW"/>
</dbReference>
<keyword evidence="6" id="KW-1185">Reference proteome</keyword>
<evidence type="ECO:0000256" key="2">
    <source>
        <dbReference type="ARBA" id="ARBA00022737"/>
    </source>
</evidence>
<dbReference type="InterPro" id="IPR018511">
    <property type="entry name" value="Hemolysin-typ_Ca-bd_CS"/>
</dbReference>
<comment type="caution">
    <text evidence="5">The sequence shown here is derived from an EMBL/GenBank/DDBJ whole genome shotgun (WGS) entry which is preliminary data.</text>
</comment>